<dbReference type="STRING" id="639004.SAMN04488239_10388"/>
<feature type="domain" description="YCII-related" evidence="2">
    <location>
        <begin position="60"/>
        <end position="104"/>
    </location>
</feature>
<keyword evidence="4" id="KW-1185">Reference proteome</keyword>
<dbReference type="EMBL" id="FMZV01000003">
    <property type="protein sequence ID" value="SDC65317.1"/>
    <property type="molecule type" value="Genomic_DNA"/>
</dbReference>
<comment type="similarity">
    <text evidence="1">Belongs to the YciI family.</text>
</comment>
<dbReference type="InterPro" id="IPR005545">
    <property type="entry name" value="YCII"/>
</dbReference>
<dbReference type="AlphaFoldDB" id="A0A1G6ND66"/>
<evidence type="ECO:0000313" key="3">
    <source>
        <dbReference type="EMBL" id="SDC65317.1"/>
    </source>
</evidence>
<evidence type="ECO:0000256" key="1">
    <source>
        <dbReference type="ARBA" id="ARBA00007689"/>
    </source>
</evidence>
<gene>
    <name evidence="3" type="ORF">SAMN04488239_10388</name>
</gene>
<dbReference type="Pfam" id="PF03795">
    <property type="entry name" value="YCII"/>
    <property type="match status" value="1"/>
</dbReference>
<protein>
    <submittedName>
        <fullName evidence="3">Uncharacterized conserved protein</fullName>
    </submittedName>
</protein>
<sequence>MPEFIFAYHGGKTPETPEEGAEVMTAWRAWFGNMGDAVINPGNPVGLSKTVSAAGVDDNGGANPLSGFSVVRAADMAAATEMAKGCPMVVSGNGSVEVAEIIEM</sequence>
<evidence type="ECO:0000259" key="2">
    <source>
        <dbReference type="Pfam" id="PF03795"/>
    </source>
</evidence>
<organism evidence="3 4">
    <name type="scientific">Ruegeria marina</name>
    <dbReference type="NCBI Taxonomy" id="639004"/>
    <lineage>
        <taxon>Bacteria</taxon>
        <taxon>Pseudomonadati</taxon>
        <taxon>Pseudomonadota</taxon>
        <taxon>Alphaproteobacteria</taxon>
        <taxon>Rhodobacterales</taxon>
        <taxon>Roseobacteraceae</taxon>
        <taxon>Ruegeria</taxon>
    </lineage>
</organism>
<accession>A0A1G6ND66</accession>
<evidence type="ECO:0000313" key="4">
    <source>
        <dbReference type="Proteomes" id="UP000199628"/>
    </source>
</evidence>
<dbReference type="SUPFAM" id="SSF54909">
    <property type="entry name" value="Dimeric alpha+beta barrel"/>
    <property type="match status" value="1"/>
</dbReference>
<proteinExistence type="inferred from homology"/>
<dbReference type="RefSeq" id="WP_093028373.1">
    <property type="nucleotide sequence ID" value="NZ_FMZV01000003.1"/>
</dbReference>
<dbReference type="InterPro" id="IPR011008">
    <property type="entry name" value="Dimeric_a/b-barrel"/>
</dbReference>
<dbReference type="Proteomes" id="UP000199628">
    <property type="component" value="Unassembled WGS sequence"/>
</dbReference>
<name>A0A1G6ND66_9RHOB</name>
<reference evidence="4" key="1">
    <citation type="submission" date="2016-10" db="EMBL/GenBank/DDBJ databases">
        <authorList>
            <person name="Varghese N."/>
            <person name="Submissions S."/>
        </authorList>
    </citation>
    <scope>NUCLEOTIDE SEQUENCE [LARGE SCALE GENOMIC DNA]</scope>
    <source>
        <strain evidence="4">CGMCC 1.9108</strain>
    </source>
</reference>
<dbReference type="OrthoDB" id="5117987at2"/>
<dbReference type="Gene3D" id="3.30.70.1060">
    <property type="entry name" value="Dimeric alpha+beta barrel"/>
    <property type="match status" value="1"/>
</dbReference>